<dbReference type="Proteomes" id="UP000275078">
    <property type="component" value="Unassembled WGS sequence"/>
</dbReference>
<evidence type="ECO:0000313" key="4">
    <source>
        <dbReference type="Proteomes" id="UP000275078"/>
    </source>
</evidence>
<protein>
    <recommendedName>
        <fullName evidence="5">Extracellular membrane protein CFEM domain-containing protein</fullName>
    </recommendedName>
</protein>
<evidence type="ECO:0000256" key="2">
    <source>
        <dbReference type="SAM" id="SignalP"/>
    </source>
</evidence>
<accession>A0A3N4HEZ5</accession>
<name>A0A3N4HEZ5_ASCIM</name>
<evidence type="ECO:0000256" key="1">
    <source>
        <dbReference type="SAM" id="MobiDB-lite"/>
    </source>
</evidence>
<feature type="chain" id="PRO_5018238526" description="Extracellular membrane protein CFEM domain-containing protein" evidence="2">
    <location>
        <begin position="24"/>
        <end position="279"/>
    </location>
</feature>
<dbReference type="EMBL" id="ML119925">
    <property type="protein sequence ID" value="RPA71478.1"/>
    <property type="molecule type" value="Genomic_DNA"/>
</dbReference>
<organism evidence="3 4">
    <name type="scientific">Ascobolus immersus RN42</name>
    <dbReference type="NCBI Taxonomy" id="1160509"/>
    <lineage>
        <taxon>Eukaryota</taxon>
        <taxon>Fungi</taxon>
        <taxon>Dikarya</taxon>
        <taxon>Ascomycota</taxon>
        <taxon>Pezizomycotina</taxon>
        <taxon>Pezizomycetes</taxon>
        <taxon>Pezizales</taxon>
        <taxon>Ascobolaceae</taxon>
        <taxon>Ascobolus</taxon>
    </lineage>
</organism>
<evidence type="ECO:0000313" key="3">
    <source>
        <dbReference type="EMBL" id="RPA71478.1"/>
    </source>
</evidence>
<keyword evidence="2" id="KW-0732">Signal</keyword>
<dbReference type="AlphaFoldDB" id="A0A3N4HEZ5"/>
<feature type="region of interest" description="Disordered" evidence="1">
    <location>
        <begin position="230"/>
        <end position="250"/>
    </location>
</feature>
<keyword evidence="4" id="KW-1185">Reference proteome</keyword>
<gene>
    <name evidence="3" type="ORF">BJ508DRAFT_91787</name>
</gene>
<reference evidence="3 4" key="1">
    <citation type="journal article" date="2018" name="Nat. Ecol. Evol.">
        <title>Pezizomycetes genomes reveal the molecular basis of ectomycorrhizal truffle lifestyle.</title>
        <authorList>
            <person name="Murat C."/>
            <person name="Payen T."/>
            <person name="Noel B."/>
            <person name="Kuo A."/>
            <person name="Morin E."/>
            <person name="Chen J."/>
            <person name="Kohler A."/>
            <person name="Krizsan K."/>
            <person name="Balestrini R."/>
            <person name="Da Silva C."/>
            <person name="Montanini B."/>
            <person name="Hainaut M."/>
            <person name="Levati E."/>
            <person name="Barry K.W."/>
            <person name="Belfiori B."/>
            <person name="Cichocki N."/>
            <person name="Clum A."/>
            <person name="Dockter R.B."/>
            <person name="Fauchery L."/>
            <person name="Guy J."/>
            <person name="Iotti M."/>
            <person name="Le Tacon F."/>
            <person name="Lindquist E.A."/>
            <person name="Lipzen A."/>
            <person name="Malagnac F."/>
            <person name="Mello A."/>
            <person name="Molinier V."/>
            <person name="Miyauchi S."/>
            <person name="Poulain J."/>
            <person name="Riccioni C."/>
            <person name="Rubini A."/>
            <person name="Sitrit Y."/>
            <person name="Splivallo R."/>
            <person name="Traeger S."/>
            <person name="Wang M."/>
            <person name="Zifcakova L."/>
            <person name="Wipf D."/>
            <person name="Zambonelli A."/>
            <person name="Paolocci F."/>
            <person name="Nowrousian M."/>
            <person name="Ottonello S."/>
            <person name="Baldrian P."/>
            <person name="Spatafora J.W."/>
            <person name="Henrissat B."/>
            <person name="Nagy L.G."/>
            <person name="Aury J.M."/>
            <person name="Wincker P."/>
            <person name="Grigoriev I.V."/>
            <person name="Bonfante P."/>
            <person name="Martin F.M."/>
        </authorList>
    </citation>
    <scope>NUCLEOTIDE SEQUENCE [LARGE SCALE GENOMIC DNA]</scope>
    <source>
        <strain evidence="3 4">RN42</strain>
    </source>
</reference>
<proteinExistence type="predicted"/>
<evidence type="ECO:0008006" key="5">
    <source>
        <dbReference type="Google" id="ProtNLM"/>
    </source>
</evidence>
<dbReference type="OrthoDB" id="5985073at2759"/>
<sequence>MLRHGILTTAIYLLPLLTSGVDATLPNGFNTSISNWFFIGELPGSLNLSSGCVKAYSTSIDCDSTLLMSPNIPSKPTTLDKLCTQRCETSLLKYQRDVVAACEKEDLVGKGLERTWLGSLVNSTASIPLYFRQCLRDIETKTLCELTALDYELAWDAASSDGASRQTIQAFCADTCLTQNVILNAPTEANLEDLNRMCGSTLGIERFPFVENMVDAGILSEDQPILTMKDSKESSTVGGEAPSATTSAGMMGSDSAAVRIGGMEWTAVATALLVMSLGW</sequence>
<feature type="signal peptide" evidence="2">
    <location>
        <begin position="1"/>
        <end position="23"/>
    </location>
</feature>